<evidence type="ECO:0000313" key="1">
    <source>
        <dbReference type="EMBL" id="MEJ8632025.1"/>
    </source>
</evidence>
<protein>
    <submittedName>
        <fullName evidence="1">Single-stranded DNA-binding protein</fullName>
    </submittedName>
</protein>
<name>A0ACC6PL22_9ACTN</name>
<accession>A0ACC6PL22</accession>
<keyword evidence="2" id="KW-1185">Reference proteome</keyword>
<dbReference type="EMBL" id="JBBKAJ010000002">
    <property type="protein sequence ID" value="MEJ8632025.1"/>
    <property type="molecule type" value="Genomic_DNA"/>
</dbReference>
<gene>
    <name evidence="1" type="primary">ssb</name>
    <name evidence="1" type="ORF">WKI67_00735</name>
</gene>
<reference evidence="1" key="1">
    <citation type="submission" date="2024-03" db="EMBL/GenBank/DDBJ databases">
        <title>Novel Streptomyces species of biotechnological and ecological value are a feature of Machair soil.</title>
        <authorList>
            <person name="Prole J.R."/>
            <person name="Goodfellow M."/>
            <person name="Allenby N."/>
            <person name="Ward A.C."/>
        </authorList>
    </citation>
    <scope>NUCLEOTIDE SEQUENCE</scope>
    <source>
        <strain evidence="1">MS2.AVA.5</strain>
    </source>
</reference>
<keyword evidence="1" id="KW-0238">DNA-binding</keyword>
<dbReference type="Proteomes" id="UP001377168">
    <property type="component" value="Unassembled WGS sequence"/>
</dbReference>
<proteinExistence type="predicted"/>
<organism evidence="1 2">
    <name type="scientific">Streptomyces achmelvichensis</name>
    <dbReference type="NCBI Taxonomy" id="3134111"/>
    <lineage>
        <taxon>Bacteria</taxon>
        <taxon>Bacillati</taxon>
        <taxon>Actinomycetota</taxon>
        <taxon>Actinomycetes</taxon>
        <taxon>Kitasatosporales</taxon>
        <taxon>Streptomycetaceae</taxon>
        <taxon>Streptomyces</taxon>
    </lineage>
</organism>
<comment type="caution">
    <text evidence="1">The sequence shown here is derived from an EMBL/GenBank/DDBJ whole genome shotgun (WGS) entry which is preliminary data.</text>
</comment>
<sequence>MRNELPLTVIGNLVDDPELRFTSAGVAVARFTVASTPRTFDRETGAWRDGEPTFLDCSCWRQLAENVAGSLSKGARVVAAGRLRTDRWESPEGEKRQRMVLDVDDVGASMTFATVTITRTARAVPPRETAPDDPWATASPVRPAAPVGDADQEGPASEEPAF</sequence>
<evidence type="ECO:0000313" key="2">
    <source>
        <dbReference type="Proteomes" id="UP001377168"/>
    </source>
</evidence>